<evidence type="ECO:0000256" key="1">
    <source>
        <dbReference type="SAM" id="MobiDB-lite"/>
    </source>
</evidence>
<feature type="region of interest" description="Disordered" evidence="1">
    <location>
        <begin position="20"/>
        <end position="42"/>
    </location>
</feature>
<organism evidence="3 4">
    <name type="scientific">Elsinoe australis</name>
    <dbReference type="NCBI Taxonomy" id="40998"/>
    <lineage>
        <taxon>Eukaryota</taxon>
        <taxon>Fungi</taxon>
        <taxon>Dikarya</taxon>
        <taxon>Ascomycota</taxon>
        <taxon>Pezizomycotina</taxon>
        <taxon>Dothideomycetes</taxon>
        <taxon>Dothideomycetidae</taxon>
        <taxon>Myriangiales</taxon>
        <taxon>Elsinoaceae</taxon>
        <taxon>Elsinoe</taxon>
    </lineage>
</organism>
<dbReference type="AlphaFoldDB" id="A0A4V6DTG0"/>
<proteinExistence type="predicted"/>
<evidence type="ECO:0000313" key="3">
    <source>
        <dbReference type="EMBL" id="TKX20382.1"/>
    </source>
</evidence>
<gene>
    <name evidence="3" type="ORF">C1H76_7418</name>
</gene>
<dbReference type="EMBL" id="PTQR01000089">
    <property type="protein sequence ID" value="TKX20382.1"/>
    <property type="molecule type" value="Genomic_DNA"/>
</dbReference>
<dbReference type="Proteomes" id="UP000308133">
    <property type="component" value="Unassembled WGS sequence"/>
</dbReference>
<keyword evidence="2" id="KW-0812">Transmembrane</keyword>
<accession>A0A4V6DTG0</accession>
<feature type="transmembrane region" description="Helical" evidence="2">
    <location>
        <begin position="92"/>
        <end position="110"/>
    </location>
</feature>
<feature type="transmembrane region" description="Helical" evidence="2">
    <location>
        <begin position="116"/>
        <end position="133"/>
    </location>
</feature>
<keyword evidence="2" id="KW-0472">Membrane</keyword>
<sequence length="144" mass="15320">MFRVTKRQDGPIAGRTRAQLRGNGHATTSSSPIVPTTHSTGNPNELVPAQSVVAFDIVTQCGITIANSYPHHMPDPASAEAFDGIASFITKAFMVWTVLVAILTISGFVLVTHQPLVALGLFFIILMLFAKPPPGPASGRRNQA</sequence>
<evidence type="ECO:0000256" key="2">
    <source>
        <dbReference type="SAM" id="Phobius"/>
    </source>
</evidence>
<name>A0A4V6DTG0_9PEZI</name>
<keyword evidence="2" id="KW-1133">Transmembrane helix</keyword>
<evidence type="ECO:0000313" key="4">
    <source>
        <dbReference type="Proteomes" id="UP000308133"/>
    </source>
</evidence>
<comment type="caution">
    <text evidence="3">The sequence shown here is derived from an EMBL/GenBank/DDBJ whole genome shotgun (WGS) entry which is preliminary data.</text>
</comment>
<protein>
    <submittedName>
        <fullName evidence="3">Uncharacterized protein</fullName>
    </submittedName>
</protein>
<reference evidence="3 4" key="1">
    <citation type="submission" date="2018-02" db="EMBL/GenBank/DDBJ databases">
        <title>Draft genome sequences of Elsinoe sp., causing black scab on jojoba.</title>
        <authorList>
            <person name="Stodart B."/>
            <person name="Jeffress S."/>
            <person name="Ash G."/>
            <person name="Arun Chinnappa K."/>
        </authorList>
    </citation>
    <scope>NUCLEOTIDE SEQUENCE [LARGE SCALE GENOMIC DNA]</scope>
    <source>
        <strain evidence="3 4">Hillstone_2</strain>
    </source>
</reference>
<feature type="compositionally biased region" description="Polar residues" evidence="1">
    <location>
        <begin position="25"/>
        <end position="42"/>
    </location>
</feature>